<feature type="region of interest" description="Disordered" evidence="1">
    <location>
        <begin position="47"/>
        <end position="120"/>
    </location>
</feature>
<dbReference type="GeneID" id="9225868"/>
<dbReference type="VEuPathDB" id="FungiDB:MCYG_00666"/>
<gene>
    <name evidence="2" type="ORF">MCYG_00666</name>
</gene>
<dbReference type="HOGENOM" id="CLU_2049153_0_0_1"/>
<evidence type="ECO:0000313" key="3">
    <source>
        <dbReference type="Proteomes" id="UP000002035"/>
    </source>
</evidence>
<dbReference type="EMBL" id="DS995701">
    <property type="protein sequence ID" value="EEQ27778.1"/>
    <property type="molecule type" value="Genomic_DNA"/>
</dbReference>
<accession>C5FD94</accession>
<dbReference type="Proteomes" id="UP000002035">
    <property type="component" value="Unassembled WGS sequence"/>
</dbReference>
<evidence type="ECO:0000256" key="1">
    <source>
        <dbReference type="SAM" id="MobiDB-lite"/>
    </source>
</evidence>
<sequence length="120" mass="13599">MAYLYSLESRFAFDEKDWVRIEGNWEAKAASRSQATQASHLRVLQLEQHTTSGEALSERSQPLRQSNQNRNTASSVAVSSKCKPEQARRASISLDLQPQNAKPRSSPKYRKHQSINLSQL</sequence>
<name>C5FD94_ARTOC</name>
<keyword evidence="3" id="KW-1185">Reference proteome</keyword>
<protein>
    <submittedName>
        <fullName evidence="2">Uncharacterized protein</fullName>
    </submittedName>
</protein>
<feature type="compositionally biased region" description="Polar residues" evidence="1">
    <location>
        <begin position="47"/>
        <end position="78"/>
    </location>
</feature>
<dbReference type="RefSeq" id="XP_002850562.1">
    <property type="nucleotide sequence ID" value="XM_002850516.1"/>
</dbReference>
<reference evidence="3" key="1">
    <citation type="journal article" date="2012" name="MBio">
        <title>Comparative genome analysis of Trichophyton rubrum and related dermatophytes reveals candidate genes involved in infection.</title>
        <authorList>
            <person name="Martinez D.A."/>
            <person name="Oliver B.G."/>
            <person name="Graeser Y."/>
            <person name="Goldberg J.M."/>
            <person name="Li W."/>
            <person name="Martinez-Rossi N.M."/>
            <person name="Monod M."/>
            <person name="Shelest E."/>
            <person name="Barton R.C."/>
            <person name="Birch E."/>
            <person name="Brakhage A.A."/>
            <person name="Chen Z."/>
            <person name="Gurr S.J."/>
            <person name="Heiman D."/>
            <person name="Heitman J."/>
            <person name="Kosti I."/>
            <person name="Rossi A."/>
            <person name="Saif S."/>
            <person name="Samalova M."/>
            <person name="Saunders C.W."/>
            <person name="Shea T."/>
            <person name="Summerbell R.C."/>
            <person name="Xu J."/>
            <person name="Young S."/>
            <person name="Zeng Q."/>
            <person name="Birren B.W."/>
            <person name="Cuomo C.A."/>
            <person name="White T.C."/>
        </authorList>
    </citation>
    <scope>NUCLEOTIDE SEQUENCE [LARGE SCALE GENOMIC DNA]</scope>
    <source>
        <strain evidence="3">ATCC MYA-4605 / CBS 113480</strain>
    </source>
</reference>
<feature type="compositionally biased region" description="Polar residues" evidence="1">
    <location>
        <begin position="94"/>
        <end position="103"/>
    </location>
</feature>
<organism evidence="2 3">
    <name type="scientific">Arthroderma otae (strain ATCC MYA-4605 / CBS 113480)</name>
    <name type="common">Microsporum canis</name>
    <dbReference type="NCBI Taxonomy" id="554155"/>
    <lineage>
        <taxon>Eukaryota</taxon>
        <taxon>Fungi</taxon>
        <taxon>Dikarya</taxon>
        <taxon>Ascomycota</taxon>
        <taxon>Pezizomycotina</taxon>
        <taxon>Eurotiomycetes</taxon>
        <taxon>Eurotiomycetidae</taxon>
        <taxon>Onygenales</taxon>
        <taxon>Arthrodermataceae</taxon>
        <taxon>Microsporum</taxon>
    </lineage>
</organism>
<proteinExistence type="predicted"/>
<evidence type="ECO:0000313" key="2">
    <source>
        <dbReference type="EMBL" id="EEQ27778.1"/>
    </source>
</evidence>
<dbReference type="AlphaFoldDB" id="C5FD94"/>